<dbReference type="EMBL" id="UINC01007858">
    <property type="protein sequence ID" value="SVA35406.1"/>
    <property type="molecule type" value="Genomic_DNA"/>
</dbReference>
<gene>
    <name evidence="1" type="ORF">METZ01_LOCUS88260</name>
</gene>
<organism evidence="1">
    <name type="scientific">marine metagenome</name>
    <dbReference type="NCBI Taxonomy" id="408172"/>
    <lineage>
        <taxon>unclassified sequences</taxon>
        <taxon>metagenomes</taxon>
        <taxon>ecological metagenomes</taxon>
    </lineage>
</organism>
<feature type="non-terminal residue" evidence="1">
    <location>
        <position position="1"/>
    </location>
</feature>
<reference evidence="1" key="1">
    <citation type="submission" date="2018-05" db="EMBL/GenBank/DDBJ databases">
        <authorList>
            <person name="Lanie J.A."/>
            <person name="Ng W.-L."/>
            <person name="Kazmierczak K.M."/>
            <person name="Andrzejewski T.M."/>
            <person name="Davidsen T.M."/>
            <person name="Wayne K.J."/>
            <person name="Tettelin H."/>
            <person name="Glass J.I."/>
            <person name="Rusch D."/>
            <person name="Podicherti R."/>
            <person name="Tsui H.-C.T."/>
            <person name="Winkler M.E."/>
        </authorList>
    </citation>
    <scope>NUCLEOTIDE SEQUENCE</scope>
</reference>
<dbReference type="AlphaFoldDB" id="A0A381V4V4"/>
<proteinExistence type="predicted"/>
<sequence length="23" mass="2670">VNAKDIWYTPKPFTMQHNPDPAV</sequence>
<name>A0A381V4V4_9ZZZZ</name>
<accession>A0A381V4V4</accession>
<evidence type="ECO:0000313" key="1">
    <source>
        <dbReference type="EMBL" id="SVA35406.1"/>
    </source>
</evidence>
<protein>
    <submittedName>
        <fullName evidence="1">Uncharacterized protein</fullName>
    </submittedName>
</protein>